<dbReference type="Proteomes" id="UP000094757">
    <property type="component" value="Chromosome"/>
</dbReference>
<evidence type="ECO:0000256" key="4">
    <source>
        <dbReference type="ARBA" id="ARBA00035178"/>
    </source>
</evidence>
<reference evidence="6" key="2">
    <citation type="submission" date="2016-08" db="EMBL/GenBank/DDBJ databases">
        <authorList>
            <person name="Seilhamer J.J."/>
        </authorList>
    </citation>
    <scope>NUCLEOTIDE SEQUENCE [LARGE SCALE GENOMIC DNA]</scope>
    <source>
        <strain evidence="6">F0677</strain>
    </source>
</reference>
<dbReference type="InterPro" id="IPR002677">
    <property type="entry name" value="Ribosomal_bL32"/>
</dbReference>
<evidence type="ECO:0000313" key="7">
    <source>
        <dbReference type="EMBL" id="RID94951.1"/>
    </source>
</evidence>
<dbReference type="OrthoDB" id="9812874at2"/>
<evidence type="ECO:0000313" key="6">
    <source>
        <dbReference type="EMBL" id="AOH39144.1"/>
    </source>
</evidence>
<evidence type="ECO:0000256" key="2">
    <source>
        <dbReference type="ARBA" id="ARBA00022980"/>
    </source>
</evidence>
<evidence type="ECO:0000256" key="3">
    <source>
        <dbReference type="ARBA" id="ARBA00023274"/>
    </source>
</evidence>
<dbReference type="InterPro" id="IPR044957">
    <property type="entry name" value="Ribosomal_bL32_bact"/>
</dbReference>
<sequence>MPSPKRKHSKSRRDKRRANWKLTIPGLVECPQCHTLIKPHRVCPECGFYKGKSVVAANAAE</sequence>
<dbReference type="EMBL" id="QWKU01000001">
    <property type="protein sequence ID" value="RID94951.1"/>
    <property type="molecule type" value="Genomic_DNA"/>
</dbReference>
<evidence type="ECO:0000313" key="8">
    <source>
        <dbReference type="Proteomes" id="UP000094757"/>
    </source>
</evidence>
<gene>
    <name evidence="5" type="primary">rpmF</name>
    <name evidence="6" type="ORF">BCB69_03700</name>
    <name evidence="7" type="ORF">DX915_05640</name>
</gene>
<dbReference type="GO" id="GO:0003735">
    <property type="term" value="F:structural constituent of ribosome"/>
    <property type="evidence" value="ECO:0007669"/>
    <property type="project" value="InterPro"/>
</dbReference>
<dbReference type="PANTHER" id="PTHR35534">
    <property type="entry name" value="50S RIBOSOMAL PROTEIN L32"/>
    <property type="match status" value="1"/>
</dbReference>
<keyword evidence="9" id="KW-1185">Reference proteome</keyword>
<reference evidence="7 9" key="3">
    <citation type="submission" date="2018-08" db="EMBL/GenBank/DDBJ databases">
        <title>Draft genome sequence of Dialister pneumosintes KCOM 1685.</title>
        <authorList>
            <person name="Kook J.-K."/>
            <person name="Park S.-N."/>
            <person name="Lim Y.K."/>
        </authorList>
    </citation>
    <scope>NUCLEOTIDE SEQUENCE [LARGE SCALE GENOMIC DNA]</scope>
    <source>
        <strain evidence="7 9">KCOM 1685</strain>
    </source>
</reference>
<dbReference type="Proteomes" id="UP000266262">
    <property type="component" value="Unassembled WGS sequence"/>
</dbReference>
<name>A0A1B3WDV0_9FIRM</name>
<dbReference type="RefSeq" id="WP_022513016.1">
    <property type="nucleotide sequence ID" value="NZ_CP017037.1"/>
</dbReference>
<organism evidence="6 8">
    <name type="scientific">Dialister pneumosintes</name>
    <dbReference type="NCBI Taxonomy" id="39950"/>
    <lineage>
        <taxon>Bacteria</taxon>
        <taxon>Bacillati</taxon>
        <taxon>Bacillota</taxon>
        <taxon>Negativicutes</taxon>
        <taxon>Veillonellales</taxon>
        <taxon>Veillonellaceae</taxon>
        <taxon>Dialister</taxon>
    </lineage>
</organism>
<dbReference type="KEGG" id="dpn:BCB69_03700"/>
<dbReference type="Pfam" id="PF01783">
    <property type="entry name" value="Ribosomal_L32p"/>
    <property type="match status" value="1"/>
</dbReference>
<dbReference type="NCBIfam" id="TIGR01031">
    <property type="entry name" value="rpmF_bact"/>
    <property type="match status" value="1"/>
</dbReference>
<evidence type="ECO:0000313" key="9">
    <source>
        <dbReference type="Proteomes" id="UP000266262"/>
    </source>
</evidence>
<dbReference type="InterPro" id="IPR011332">
    <property type="entry name" value="Ribosomal_zn-bd"/>
</dbReference>
<dbReference type="GO" id="GO:0015934">
    <property type="term" value="C:large ribosomal subunit"/>
    <property type="evidence" value="ECO:0007669"/>
    <property type="project" value="InterPro"/>
</dbReference>
<proteinExistence type="inferred from homology"/>
<dbReference type="STRING" id="39950.BCB69_03700"/>
<protein>
    <recommendedName>
        <fullName evidence="4 5">Large ribosomal subunit protein bL32</fullName>
    </recommendedName>
</protein>
<dbReference type="GO" id="GO:0006412">
    <property type="term" value="P:translation"/>
    <property type="evidence" value="ECO:0007669"/>
    <property type="project" value="UniProtKB-UniRule"/>
</dbReference>
<dbReference type="SUPFAM" id="SSF57829">
    <property type="entry name" value="Zn-binding ribosomal proteins"/>
    <property type="match status" value="1"/>
</dbReference>
<keyword evidence="3 5" id="KW-0687">Ribonucleoprotein</keyword>
<evidence type="ECO:0000256" key="1">
    <source>
        <dbReference type="ARBA" id="ARBA00008560"/>
    </source>
</evidence>
<evidence type="ECO:0000256" key="5">
    <source>
        <dbReference type="HAMAP-Rule" id="MF_00340"/>
    </source>
</evidence>
<dbReference type="PANTHER" id="PTHR35534:SF1">
    <property type="entry name" value="LARGE RIBOSOMAL SUBUNIT PROTEIN BL32"/>
    <property type="match status" value="1"/>
</dbReference>
<dbReference type="AlphaFoldDB" id="A0A1B3WDV0"/>
<dbReference type="EMBL" id="CP017037">
    <property type="protein sequence ID" value="AOH39144.1"/>
    <property type="molecule type" value="Genomic_DNA"/>
</dbReference>
<dbReference type="HAMAP" id="MF_00340">
    <property type="entry name" value="Ribosomal_bL32"/>
    <property type="match status" value="1"/>
</dbReference>
<comment type="similarity">
    <text evidence="1 5">Belongs to the bacterial ribosomal protein bL32 family.</text>
</comment>
<accession>A0A1B3WDV0</accession>
<keyword evidence="2 5" id="KW-0689">Ribosomal protein</keyword>
<reference evidence="8" key="1">
    <citation type="submission" date="2016-08" db="EMBL/GenBank/DDBJ databases">
        <authorList>
            <person name="Holder M.E."/>
            <person name="Ajami N.J."/>
            <person name="Petrosino J.F."/>
        </authorList>
    </citation>
    <scope>NUCLEOTIDE SEQUENCE [LARGE SCALE GENOMIC DNA]</scope>
    <source>
        <strain evidence="8">F0677</strain>
    </source>
</reference>